<evidence type="ECO:0000313" key="3">
    <source>
        <dbReference type="Proteomes" id="UP000500938"/>
    </source>
</evidence>
<name>A0A6M4IW02_9BACT</name>
<dbReference type="Gene3D" id="3.10.450.50">
    <property type="match status" value="1"/>
</dbReference>
<dbReference type="SUPFAM" id="SSF54427">
    <property type="entry name" value="NTF2-like"/>
    <property type="match status" value="1"/>
</dbReference>
<proteinExistence type="predicted"/>
<dbReference type="KEGG" id="ggr:HKW67_21565"/>
<keyword evidence="3" id="KW-1185">Reference proteome</keyword>
<evidence type="ECO:0000259" key="1">
    <source>
        <dbReference type="Pfam" id="PF20409"/>
    </source>
</evidence>
<gene>
    <name evidence="2" type="ORF">HKW67_21565</name>
</gene>
<accession>A0A6M4IW02</accession>
<organism evidence="2 3">
    <name type="scientific">Gemmatimonas groenlandica</name>
    <dbReference type="NCBI Taxonomy" id="2732249"/>
    <lineage>
        <taxon>Bacteria</taxon>
        <taxon>Pseudomonadati</taxon>
        <taxon>Gemmatimonadota</taxon>
        <taxon>Gemmatimonadia</taxon>
        <taxon>Gemmatimonadales</taxon>
        <taxon>Gemmatimonadaceae</taxon>
        <taxon>Gemmatimonas</taxon>
    </lineage>
</organism>
<dbReference type="InterPro" id="IPR032710">
    <property type="entry name" value="NTF2-like_dom_sf"/>
</dbReference>
<dbReference type="EMBL" id="CP053085">
    <property type="protein sequence ID" value="QJR38345.1"/>
    <property type="molecule type" value="Genomic_DNA"/>
</dbReference>
<dbReference type="AlphaFoldDB" id="A0A6M4IW02"/>
<dbReference type="InterPro" id="IPR046860">
    <property type="entry name" value="SnoaL_5"/>
</dbReference>
<dbReference type="Pfam" id="PF20409">
    <property type="entry name" value="SnoaL_5"/>
    <property type="match status" value="1"/>
</dbReference>
<sequence length="129" mass="14258">MPDPAQLRHLHAASAVAYPFTELCKAGKLTEASATFWADDIMSVEPFPGPYALLTGRDAVNGKVEYWSRENTIHAVAVEGPFVNGDQFALRFSLDCTMNASGVRSVQHETALYTVKNGRIVEERFFGMF</sequence>
<dbReference type="Proteomes" id="UP000500938">
    <property type="component" value="Chromosome"/>
</dbReference>
<feature type="domain" description="SnoaL-like" evidence="1">
    <location>
        <begin position="15"/>
        <end position="126"/>
    </location>
</feature>
<reference evidence="2 3" key="1">
    <citation type="submission" date="2020-05" db="EMBL/GenBank/DDBJ databases">
        <title>Complete genome sequence of Gemmatimonas greenlandica TET16.</title>
        <authorList>
            <person name="Zeng Y."/>
        </authorList>
    </citation>
    <scope>NUCLEOTIDE SEQUENCE [LARGE SCALE GENOMIC DNA]</scope>
    <source>
        <strain evidence="2 3">TET16</strain>
    </source>
</reference>
<evidence type="ECO:0000313" key="2">
    <source>
        <dbReference type="EMBL" id="QJR38345.1"/>
    </source>
</evidence>
<protein>
    <submittedName>
        <fullName evidence="2">Nuclear transport factor 2 family protein</fullName>
    </submittedName>
</protein>